<dbReference type="EMBL" id="JXAK01000085">
    <property type="protein sequence ID" value="KIL37949.1"/>
    <property type="molecule type" value="Genomic_DNA"/>
</dbReference>
<dbReference type="Proteomes" id="UP000031967">
    <property type="component" value="Unassembled WGS sequence"/>
</dbReference>
<organism evidence="1 2">
    <name type="scientific">Gordoniibacillus kamchatkensis</name>
    <dbReference type="NCBI Taxonomy" id="1590651"/>
    <lineage>
        <taxon>Bacteria</taxon>
        <taxon>Bacillati</taxon>
        <taxon>Bacillota</taxon>
        <taxon>Bacilli</taxon>
        <taxon>Bacillales</taxon>
        <taxon>Paenibacillaceae</taxon>
        <taxon>Gordoniibacillus</taxon>
    </lineage>
</organism>
<keyword evidence="2" id="KW-1185">Reference proteome</keyword>
<evidence type="ECO:0000313" key="2">
    <source>
        <dbReference type="Proteomes" id="UP000031967"/>
    </source>
</evidence>
<protein>
    <submittedName>
        <fullName evidence="1">Uncharacterized protein</fullName>
    </submittedName>
</protein>
<comment type="caution">
    <text evidence="1">The sequence shown here is derived from an EMBL/GenBank/DDBJ whole genome shotgun (WGS) entry which is preliminary data.</text>
</comment>
<sequence>MPTWVNAHPWLAEAVKQAGGQVVRIGSKPWAHFNGPDAVERAKAVEDVYEKVHGWRRSGVRPWREDQDFDYAIRLD</sequence>
<name>A0ABR5AA58_9BACL</name>
<proteinExistence type="predicted"/>
<accession>A0ABR5AA58</accession>
<evidence type="ECO:0000313" key="1">
    <source>
        <dbReference type="EMBL" id="KIL37949.1"/>
    </source>
</evidence>
<reference evidence="1 2" key="1">
    <citation type="submission" date="2014-12" db="EMBL/GenBank/DDBJ databases">
        <title>Draft genome sequence of Paenibacillus kamchatkensis strain B-2647.</title>
        <authorList>
            <person name="Karlyshev A.V."/>
            <person name="Kudryashova E.B."/>
        </authorList>
    </citation>
    <scope>NUCLEOTIDE SEQUENCE [LARGE SCALE GENOMIC DNA]</scope>
    <source>
        <strain evidence="1 2">VKM B-2647</strain>
    </source>
</reference>
<gene>
    <name evidence="1" type="ORF">SD70_29610</name>
</gene>